<dbReference type="SUPFAM" id="SSF54593">
    <property type="entry name" value="Glyoxalase/Bleomycin resistance protein/Dihydroxybiphenyl dioxygenase"/>
    <property type="match status" value="1"/>
</dbReference>
<dbReference type="OrthoDB" id="9815599at2"/>
<sequence length="115" mass="13177">MKLGEVCLETNDVIKIADFYRKILKISSECKDEIHQTIITEGTTLTVYNNGSIKNNQNQNISLAFTVDDVDEEYIRLLSLGVNIINKPKVQPWGARNMHFCDPDGNHVYFRSFPK</sequence>
<organism evidence="2 3">
    <name type="scientific">Clostridium oryzae</name>
    <dbReference type="NCBI Taxonomy" id="1450648"/>
    <lineage>
        <taxon>Bacteria</taxon>
        <taxon>Bacillati</taxon>
        <taxon>Bacillota</taxon>
        <taxon>Clostridia</taxon>
        <taxon>Eubacteriales</taxon>
        <taxon>Clostridiaceae</taxon>
        <taxon>Clostridium</taxon>
    </lineage>
</organism>
<dbReference type="PROSITE" id="PS51819">
    <property type="entry name" value="VOC"/>
    <property type="match status" value="1"/>
</dbReference>
<accession>A0A1V4I864</accession>
<evidence type="ECO:0000313" key="3">
    <source>
        <dbReference type="Proteomes" id="UP000190080"/>
    </source>
</evidence>
<dbReference type="EMBL" id="MZGV01000099">
    <property type="protein sequence ID" value="OPJ56161.1"/>
    <property type="molecule type" value="Genomic_DNA"/>
</dbReference>
<dbReference type="STRING" id="1450648.CLORY_43100"/>
<dbReference type="InterPro" id="IPR037523">
    <property type="entry name" value="VOC_core"/>
</dbReference>
<gene>
    <name evidence="2" type="ORF">CLORY_43100</name>
</gene>
<protein>
    <submittedName>
        <fullName evidence="2">Glyoxalase-like domain protein</fullName>
    </submittedName>
</protein>
<reference evidence="2 3" key="1">
    <citation type="submission" date="2017-03" db="EMBL/GenBank/DDBJ databases">
        <title>Genome sequence of Clostridium oryzae DSM 28571.</title>
        <authorList>
            <person name="Poehlein A."/>
            <person name="Daniel R."/>
        </authorList>
    </citation>
    <scope>NUCLEOTIDE SEQUENCE [LARGE SCALE GENOMIC DNA]</scope>
    <source>
        <strain evidence="2 3">DSM 28571</strain>
    </source>
</reference>
<comment type="caution">
    <text evidence="2">The sequence shown here is derived from an EMBL/GenBank/DDBJ whole genome shotgun (WGS) entry which is preliminary data.</text>
</comment>
<feature type="domain" description="VOC" evidence="1">
    <location>
        <begin position="2"/>
        <end position="113"/>
    </location>
</feature>
<keyword evidence="3" id="KW-1185">Reference proteome</keyword>
<dbReference type="Gene3D" id="3.10.180.10">
    <property type="entry name" value="2,3-Dihydroxybiphenyl 1,2-Dioxygenase, domain 1"/>
    <property type="match status" value="1"/>
</dbReference>
<dbReference type="RefSeq" id="WP_079428401.1">
    <property type="nucleotide sequence ID" value="NZ_MZGV01000099.1"/>
</dbReference>
<evidence type="ECO:0000313" key="2">
    <source>
        <dbReference type="EMBL" id="OPJ56161.1"/>
    </source>
</evidence>
<dbReference type="Proteomes" id="UP000190080">
    <property type="component" value="Unassembled WGS sequence"/>
</dbReference>
<dbReference type="AlphaFoldDB" id="A0A1V4I864"/>
<name>A0A1V4I864_9CLOT</name>
<evidence type="ECO:0000259" key="1">
    <source>
        <dbReference type="PROSITE" id="PS51819"/>
    </source>
</evidence>
<dbReference type="Pfam" id="PF00903">
    <property type="entry name" value="Glyoxalase"/>
    <property type="match status" value="1"/>
</dbReference>
<dbReference type="InterPro" id="IPR004360">
    <property type="entry name" value="Glyas_Fos-R_dOase_dom"/>
</dbReference>
<dbReference type="InterPro" id="IPR029068">
    <property type="entry name" value="Glyas_Bleomycin-R_OHBP_Dase"/>
</dbReference>
<proteinExistence type="predicted"/>